<dbReference type="PANTHER" id="PTHR13754:SF13">
    <property type="entry name" value="METALLO-BETA-LACTAMASE SUPERFAMILY PROTEIN (AFU_ORTHOLOGUE AFUA_3G07630)"/>
    <property type="match status" value="1"/>
</dbReference>
<accession>A0A7V5U2C9</accession>
<dbReference type="EMBL" id="DROK01000107">
    <property type="protein sequence ID" value="HHI96926.1"/>
    <property type="molecule type" value="Genomic_DNA"/>
</dbReference>
<dbReference type="Proteomes" id="UP000886101">
    <property type="component" value="Unassembled WGS sequence"/>
</dbReference>
<dbReference type="Pfam" id="PF00753">
    <property type="entry name" value="Lactamase_B"/>
    <property type="match status" value="1"/>
</dbReference>
<dbReference type="InterPro" id="IPR041712">
    <property type="entry name" value="DHPS-like_MBL-fold"/>
</dbReference>
<dbReference type="PANTHER" id="PTHR13754">
    <property type="entry name" value="METALLO-BETA-LACTAMASE SUPERFAMILY PROTEIN"/>
    <property type="match status" value="1"/>
</dbReference>
<dbReference type="SUPFAM" id="SSF56281">
    <property type="entry name" value="Metallo-hydrolase/oxidoreductase"/>
    <property type="match status" value="1"/>
</dbReference>
<dbReference type="InterPro" id="IPR052926">
    <property type="entry name" value="Metallo-beta-lactamase_dom"/>
</dbReference>
<dbReference type="InterPro" id="IPR001279">
    <property type="entry name" value="Metallo-B-lactamas"/>
</dbReference>
<reference evidence="2" key="1">
    <citation type="journal article" date="2020" name="mSystems">
        <title>Genome- and Community-Level Interaction Insights into Carbon Utilization and Element Cycling Functions of Hydrothermarchaeota in Hydrothermal Sediment.</title>
        <authorList>
            <person name="Zhou Z."/>
            <person name="Liu Y."/>
            <person name="Xu W."/>
            <person name="Pan J."/>
            <person name="Luo Z.H."/>
            <person name="Li M."/>
        </authorList>
    </citation>
    <scope>NUCLEOTIDE SEQUENCE [LARGE SCALE GENOMIC DNA]</scope>
    <source>
        <strain evidence="2">HyVt-533</strain>
    </source>
</reference>
<dbReference type="SMART" id="SM00849">
    <property type="entry name" value="Lactamase_B"/>
    <property type="match status" value="1"/>
</dbReference>
<evidence type="ECO:0000259" key="1">
    <source>
        <dbReference type="SMART" id="SM00849"/>
    </source>
</evidence>
<evidence type="ECO:0000313" key="2">
    <source>
        <dbReference type="EMBL" id="HHI96926.1"/>
    </source>
</evidence>
<dbReference type="GO" id="GO:0016740">
    <property type="term" value="F:transferase activity"/>
    <property type="evidence" value="ECO:0007669"/>
    <property type="project" value="TreeGrafter"/>
</dbReference>
<gene>
    <name evidence="2" type="ORF">ENJ96_03660</name>
</gene>
<dbReference type="CDD" id="cd07713">
    <property type="entry name" value="DHPS-like_MBL-fold"/>
    <property type="match status" value="1"/>
</dbReference>
<protein>
    <submittedName>
        <fullName evidence="2">MBL fold metallo-hydrolase</fullName>
    </submittedName>
</protein>
<name>A0A7V5U2C9_9BACT</name>
<comment type="caution">
    <text evidence="2">The sequence shown here is derived from an EMBL/GenBank/DDBJ whole genome shotgun (WGS) entry which is preliminary data.</text>
</comment>
<dbReference type="InterPro" id="IPR036866">
    <property type="entry name" value="RibonucZ/Hydroxyglut_hydro"/>
</dbReference>
<feature type="domain" description="Metallo-beta-lactamase" evidence="1">
    <location>
        <begin position="18"/>
        <end position="201"/>
    </location>
</feature>
<proteinExistence type="predicted"/>
<sequence>MELAILFDNRSIAPSFLSGWGYSVLLRPQGLLFDTGSETASLLHNLKEFGFSPGEINTIFLSHFHWDHTGGLLGLLPELKNPRVILHRGFSKGFVREVVRLGGEVVLADQAAEILPGLWTTGILPGPVPEAALVFRPKGLVLTGCAHFGLLELLKTALFLLNGPPSLLMGGFHLLNKPLKEVRTLGLALKSAGVRRVAPSHCTGAKAEKILADIFGDDFWYVGAGSFLSL</sequence>
<dbReference type="AlphaFoldDB" id="A0A7V5U2C9"/>
<dbReference type="Gene3D" id="3.60.15.10">
    <property type="entry name" value="Ribonuclease Z/Hydroxyacylglutathione hydrolase-like"/>
    <property type="match status" value="1"/>
</dbReference>
<organism evidence="2">
    <name type="scientific">Thermodesulfatator atlanticus</name>
    <dbReference type="NCBI Taxonomy" id="501497"/>
    <lineage>
        <taxon>Bacteria</taxon>
        <taxon>Pseudomonadati</taxon>
        <taxon>Thermodesulfobacteriota</taxon>
        <taxon>Thermodesulfobacteria</taxon>
        <taxon>Thermodesulfobacteriales</taxon>
        <taxon>Thermodesulfatatoraceae</taxon>
        <taxon>Thermodesulfatator</taxon>
    </lineage>
</organism>